<dbReference type="PANTHER" id="PTHR18964:SF149">
    <property type="entry name" value="BIFUNCTIONAL UDP-N-ACETYLGLUCOSAMINE 2-EPIMERASE_N-ACETYLMANNOSAMINE KINASE"/>
    <property type="match status" value="1"/>
</dbReference>
<dbReference type="GO" id="GO:0004476">
    <property type="term" value="F:mannose-6-phosphate isomerase activity"/>
    <property type="evidence" value="ECO:0007669"/>
    <property type="project" value="InterPro"/>
</dbReference>
<proteinExistence type="inferred from homology"/>
<dbReference type="InterPro" id="IPR011051">
    <property type="entry name" value="RmlC_Cupin_sf"/>
</dbReference>
<dbReference type="Pfam" id="PF21621">
    <property type="entry name" value="MPI_cupin_dom"/>
    <property type="match status" value="1"/>
</dbReference>
<dbReference type="EMBL" id="DVIQ01000043">
    <property type="protein sequence ID" value="HIS31490.1"/>
    <property type="molecule type" value="Genomic_DNA"/>
</dbReference>
<dbReference type="InterPro" id="IPR043129">
    <property type="entry name" value="ATPase_NBD"/>
</dbReference>
<dbReference type="Pfam" id="PF00480">
    <property type="entry name" value="ROK"/>
    <property type="match status" value="1"/>
</dbReference>
<dbReference type="InterPro" id="IPR046457">
    <property type="entry name" value="PMI_typeI_cat"/>
</dbReference>
<evidence type="ECO:0000259" key="5">
    <source>
        <dbReference type="Pfam" id="PF21621"/>
    </source>
</evidence>
<evidence type="ECO:0000256" key="1">
    <source>
        <dbReference type="ARBA" id="ARBA00006479"/>
    </source>
</evidence>
<name>A0A9D1JJV3_9FIRM</name>
<dbReference type="InterPro" id="IPR000600">
    <property type="entry name" value="ROK"/>
</dbReference>
<comment type="similarity">
    <text evidence="1">Belongs to the ROK (NagC/XylR) family.</text>
</comment>
<comment type="caution">
    <text evidence="6">The sequence shown here is derived from an EMBL/GenBank/DDBJ whole genome shotgun (WGS) entry which is preliminary data.</text>
</comment>
<accession>A0A9D1JJV3</accession>
<dbReference type="CDD" id="cd07010">
    <property type="entry name" value="cupin_PMI_type_I_N_bac"/>
    <property type="match status" value="1"/>
</dbReference>
<evidence type="ECO:0000313" key="7">
    <source>
        <dbReference type="Proteomes" id="UP000823935"/>
    </source>
</evidence>
<evidence type="ECO:0000256" key="2">
    <source>
        <dbReference type="ARBA" id="ARBA00029741"/>
    </source>
</evidence>
<reference evidence="6" key="2">
    <citation type="journal article" date="2021" name="PeerJ">
        <title>Extensive microbial diversity within the chicken gut microbiome revealed by metagenomics and culture.</title>
        <authorList>
            <person name="Gilroy R."/>
            <person name="Ravi A."/>
            <person name="Getino M."/>
            <person name="Pursley I."/>
            <person name="Horton D.L."/>
            <person name="Alikhan N.F."/>
            <person name="Baker D."/>
            <person name="Gharbi K."/>
            <person name="Hall N."/>
            <person name="Watson M."/>
            <person name="Adriaenssens E.M."/>
            <person name="Foster-Nyarko E."/>
            <person name="Jarju S."/>
            <person name="Secka A."/>
            <person name="Antonio M."/>
            <person name="Oren A."/>
            <person name="Chaudhuri R.R."/>
            <person name="La Ragione R."/>
            <person name="Hildebrand F."/>
            <person name="Pallen M.J."/>
        </authorList>
    </citation>
    <scope>NUCLEOTIDE SEQUENCE</scope>
    <source>
        <strain evidence="6">CHK190-19873</strain>
    </source>
</reference>
<dbReference type="InterPro" id="IPR049071">
    <property type="entry name" value="MPI_cupin_dom"/>
</dbReference>
<feature type="domain" description="Phosphomannose isomerase type I catalytic" evidence="4">
    <location>
        <begin position="3"/>
        <end position="105"/>
    </location>
</feature>
<protein>
    <recommendedName>
        <fullName evidence="2">Phosphohexomutase</fullName>
    </recommendedName>
    <alternativeName>
        <fullName evidence="3">Phosphomannose isomerase</fullName>
    </alternativeName>
</protein>
<dbReference type="SUPFAM" id="SSF51182">
    <property type="entry name" value="RmlC-like cupins"/>
    <property type="match status" value="1"/>
</dbReference>
<dbReference type="Pfam" id="PF20511">
    <property type="entry name" value="PMI_typeI_cat"/>
    <property type="match status" value="1"/>
</dbReference>
<evidence type="ECO:0000259" key="4">
    <source>
        <dbReference type="Pfam" id="PF20511"/>
    </source>
</evidence>
<dbReference type="Gene3D" id="2.60.120.10">
    <property type="entry name" value="Jelly Rolls"/>
    <property type="match status" value="2"/>
</dbReference>
<sequence>MSILKLKPSCKDYLWGGHRLVDEYGKEYDGDVLAETWELSCHPDGPSTIVNGPWAGKTLPQYIEEAGSQVLGTNCRRFRDFPILIKFIDAKQSLSIQVHPDNRYALKNEGQYGKTEMWYVVDAGKDAFLYFGFEKEISKEEFEQRIKEDTLLEVLHKTPVQKGDVLFIKSGTIHAIGSDILIAEIQQNSNVTYRVYDYGRVGKDGKKRELHVDKALAVTRREPVKRESAAYPHVADCDYFTVDKLNLDGAVMKQISGTVTEASFASILFLDGCGTISCQGETLSFKKGESFFLPAGSGSYTVEGTCDALVTTIRPKKNPIRIGIDIGGTDTKIGLVDEQNQLIATDVMPTGADRPAGEVIADIARRTLDFLETQNIDLDQCLGAGIGVPGTVDSQNGVVLYSNNIRWDHVEIVKEMERVLPIPVRIANDADCAALGEAVAGAAKGSSDMLMLTLGTGVGGGIIRDGKIFCGDRIGGCEVGHLVVAEGGELCTCGRRGCLEAYASATALIRDAKKATGKDLNPKEIFEGAKAGDAVLKEIVDRYIHYLGSGMVSLVNIFRPDMVLLGGGVSAQGETLLAPIREMLKTECFGGELGKLPTLAIATLGNKAGMIGAASLV</sequence>
<dbReference type="SUPFAM" id="SSF53067">
    <property type="entry name" value="Actin-like ATPase domain"/>
    <property type="match status" value="1"/>
</dbReference>
<dbReference type="GO" id="GO:0008270">
    <property type="term" value="F:zinc ion binding"/>
    <property type="evidence" value="ECO:0007669"/>
    <property type="project" value="InterPro"/>
</dbReference>
<dbReference type="AlphaFoldDB" id="A0A9D1JJV3"/>
<evidence type="ECO:0000256" key="3">
    <source>
        <dbReference type="ARBA" id="ARBA00030762"/>
    </source>
</evidence>
<dbReference type="Gene3D" id="3.30.420.40">
    <property type="match status" value="2"/>
</dbReference>
<evidence type="ECO:0000313" key="6">
    <source>
        <dbReference type="EMBL" id="HIS31490.1"/>
    </source>
</evidence>
<feature type="domain" description="Mannose-6-phosphate isomerase cupin" evidence="5">
    <location>
        <begin position="234"/>
        <end position="311"/>
    </location>
</feature>
<dbReference type="InterPro" id="IPR014710">
    <property type="entry name" value="RmlC-like_jellyroll"/>
</dbReference>
<organism evidence="6 7">
    <name type="scientific">Candidatus Limivivens intestinipullorum</name>
    <dbReference type="NCBI Taxonomy" id="2840858"/>
    <lineage>
        <taxon>Bacteria</taxon>
        <taxon>Bacillati</taxon>
        <taxon>Bacillota</taxon>
        <taxon>Clostridia</taxon>
        <taxon>Lachnospirales</taxon>
        <taxon>Lachnospiraceae</taxon>
        <taxon>Lachnospiraceae incertae sedis</taxon>
        <taxon>Candidatus Limivivens</taxon>
    </lineage>
</organism>
<dbReference type="PANTHER" id="PTHR18964">
    <property type="entry name" value="ROK (REPRESSOR, ORF, KINASE) FAMILY"/>
    <property type="match status" value="1"/>
</dbReference>
<dbReference type="Proteomes" id="UP000823935">
    <property type="component" value="Unassembled WGS sequence"/>
</dbReference>
<gene>
    <name evidence="6" type="ORF">IAB44_08110</name>
</gene>
<reference evidence="6" key="1">
    <citation type="submission" date="2020-10" db="EMBL/GenBank/DDBJ databases">
        <authorList>
            <person name="Gilroy R."/>
        </authorList>
    </citation>
    <scope>NUCLEOTIDE SEQUENCE</scope>
    <source>
        <strain evidence="6">CHK190-19873</strain>
    </source>
</reference>